<feature type="region of interest" description="Disordered" evidence="2">
    <location>
        <begin position="19"/>
        <end position="76"/>
    </location>
</feature>
<dbReference type="STRING" id="70448.A0A096PAU1"/>
<feature type="region of interest" description="Disordered" evidence="2">
    <location>
        <begin position="268"/>
        <end position="321"/>
    </location>
</feature>
<organism evidence="4 5">
    <name type="scientific">Ostreococcus tauri</name>
    <name type="common">Marine green alga</name>
    <dbReference type="NCBI Taxonomy" id="70448"/>
    <lineage>
        <taxon>Eukaryota</taxon>
        <taxon>Viridiplantae</taxon>
        <taxon>Chlorophyta</taxon>
        <taxon>Mamiellophyceae</taxon>
        <taxon>Mamiellales</taxon>
        <taxon>Bathycoccaceae</taxon>
        <taxon>Ostreococcus</taxon>
    </lineage>
</organism>
<dbReference type="PANTHER" id="PTHR36968">
    <property type="entry name" value="HOMEOBOX-DDT DOMAIN PROTEIN RLT2"/>
    <property type="match status" value="1"/>
</dbReference>
<evidence type="ECO:0000256" key="2">
    <source>
        <dbReference type="SAM" id="MobiDB-lite"/>
    </source>
</evidence>
<feature type="compositionally biased region" description="Basic and acidic residues" evidence="2">
    <location>
        <begin position="38"/>
        <end position="60"/>
    </location>
</feature>
<evidence type="ECO:0000256" key="1">
    <source>
        <dbReference type="ARBA" id="ARBA00023163"/>
    </source>
</evidence>
<dbReference type="GO" id="GO:0000428">
    <property type="term" value="C:DNA-directed RNA polymerase complex"/>
    <property type="evidence" value="ECO:0007669"/>
    <property type="project" value="UniProtKB-KW"/>
</dbReference>
<evidence type="ECO:0000313" key="4">
    <source>
        <dbReference type="EMBL" id="CEG01711.1"/>
    </source>
</evidence>
<dbReference type="PANTHER" id="PTHR36968:SF5">
    <property type="entry name" value="HOMEOBOX-DDT DOMAIN PROTEIN RLT2"/>
    <property type="match status" value="1"/>
</dbReference>
<name>A0A096PAU1_OSTTA</name>
<dbReference type="RefSeq" id="XP_022841121.1">
    <property type="nucleotide sequence ID" value="XM_022982362.1"/>
</dbReference>
<feature type="compositionally biased region" description="Basic residues" evidence="2">
    <location>
        <begin position="307"/>
        <end position="317"/>
    </location>
</feature>
<accession>A0A096PAU1</accession>
<dbReference type="GeneID" id="9837990"/>
<dbReference type="GO" id="GO:0006357">
    <property type="term" value="P:regulation of transcription by RNA polymerase II"/>
    <property type="evidence" value="ECO:0007669"/>
    <property type="project" value="InterPro"/>
</dbReference>
<evidence type="ECO:0000313" key="5">
    <source>
        <dbReference type="Proteomes" id="UP000009170"/>
    </source>
</evidence>
<dbReference type="Proteomes" id="UP000009170">
    <property type="component" value="Unassembled WGS sequence"/>
</dbReference>
<feature type="domain" description="HTH HARE-type" evidence="3">
    <location>
        <begin position="198"/>
        <end position="266"/>
    </location>
</feature>
<feature type="region of interest" description="Disordered" evidence="2">
    <location>
        <begin position="92"/>
        <end position="176"/>
    </location>
</feature>
<evidence type="ECO:0000259" key="3">
    <source>
        <dbReference type="PROSITE" id="PS51913"/>
    </source>
</evidence>
<reference evidence="5" key="1">
    <citation type="journal article" date="2006" name="Proc. Natl. Acad. Sci. U.S.A.">
        <title>Genome analysis of the smallest free-living eukaryote Ostreococcus tauri unveils many unique features.</title>
        <authorList>
            <person name="Derelle E."/>
            <person name="Ferraz C."/>
            <person name="Rombauts S."/>
            <person name="Rouze P."/>
            <person name="Worden A.Z."/>
            <person name="Robbens S."/>
            <person name="Partensky F."/>
            <person name="Degroeve S."/>
            <person name="Echeynie S."/>
            <person name="Cooke R."/>
            <person name="Saeys Y."/>
            <person name="Wuyts J."/>
            <person name="Jabbari K."/>
            <person name="Bowler C."/>
            <person name="Panaud O."/>
            <person name="Piegu B."/>
            <person name="Ball S.G."/>
            <person name="Ral J.-P."/>
            <person name="Bouget F.-Y."/>
            <person name="Piganeau G."/>
            <person name="De Baets B."/>
            <person name="Picard A."/>
            <person name="Delseny M."/>
            <person name="Demaille J."/>
            <person name="Van de Peer Y."/>
            <person name="Moreau H."/>
        </authorList>
    </citation>
    <scope>NUCLEOTIDE SEQUENCE [LARGE SCALE GENOMIC DNA]</scope>
    <source>
        <strain evidence="5">OTTH 0595 / CCAP 157/2 / RCC745</strain>
    </source>
</reference>
<dbReference type="InParanoid" id="A0A096PAU1"/>
<feature type="compositionally biased region" description="Basic residues" evidence="2">
    <location>
        <begin position="61"/>
        <end position="71"/>
    </location>
</feature>
<sequence>MNESPRSVARVSPPSRAIARVYKSSTKTTPEYALEISRAPDPDLRRFDDGTRERRRVDGPRRRRDGRHRARSARDARAAILALGGETTFTKPKVAAKTDMTAVKSRANRGNNNSSDAERKQAHAEATTKGQMRSASAEADAQNQMEGKRTPDNTVVSTLGKDRPAPVSSSESDEEALMVQRAKKNWSADAVALGYEIGTIKHSAYVLLAESGTQGMTVASIVGTAQRLSMYSWGQCKTPNNSVTAALSQDETFVRIAPSTYCLRSQLRGSGENLPVPRTSSGSHDSGTTGMGNHGHVGHRDSGHSGPRGRSHKKQRVVPRAQSPMHFVVDEPNYSGYEDDDVVNIQVEDSVDRFDRVDDAKRTAEALARESYRRRMDVYGHSVGDEFGTSFHFASPQIVRPDHSPDGAVAGSCLLYYPTARASERTSVLDSPDEPSEATHRAEKWKHEAKRLHSSKHRSRVVSTLPTWVLEQYNERHNQILRDDL</sequence>
<keyword evidence="5" id="KW-1185">Reference proteome</keyword>
<dbReference type="EMBL" id="CAID01000015">
    <property type="protein sequence ID" value="CEG01711.1"/>
    <property type="molecule type" value="Genomic_DNA"/>
</dbReference>
<reference evidence="4 5" key="2">
    <citation type="journal article" date="2014" name="BMC Genomics">
        <title>An improved genome of the model marine alga Ostreococcus tauri unfolds by assessing Illumina de novo assemblies.</title>
        <authorList>
            <person name="Blanc-Mathieu R."/>
            <person name="Verhelst B."/>
            <person name="Derelle E."/>
            <person name="Rombauts S."/>
            <person name="Bouget F.Y."/>
            <person name="Carre I."/>
            <person name="Chateau A."/>
            <person name="Eyre-Walker A."/>
            <person name="Grimsley N."/>
            <person name="Moreau H."/>
            <person name="Piegu B."/>
            <person name="Rivals E."/>
            <person name="Schackwitz W."/>
            <person name="Van de Peer Y."/>
            <person name="Piganeau G."/>
        </authorList>
    </citation>
    <scope>NUCLEOTIDE SEQUENCE [LARGE SCALE GENOMIC DNA]</scope>
    <source>
        <strain evidence="5">OTTH 0595 / CCAP 157/2 / RCC745</strain>
    </source>
</reference>
<dbReference type="Pfam" id="PF05066">
    <property type="entry name" value="HARE-HTH"/>
    <property type="match status" value="1"/>
</dbReference>
<dbReference type="OrthoDB" id="6159439at2759"/>
<comment type="caution">
    <text evidence="4">The sequence shown here is derived from an EMBL/GenBank/DDBJ whole genome shotgun (WGS) entry which is preliminary data.</text>
</comment>
<feature type="compositionally biased region" description="Low complexity" evidence="2">
    <location>
        <begin position="279"/>
        <end position="288"/>
    </location>
</feature>
<keyword evidence="1" id="KW-0804">Transcription</keyword>
<dbReference type="PROSITE" id="PS51913">
    <property type="entry name" value="HTH_HARE"/>
    <property type="match status" value="1"/>
</dbReference>
<gene>
    <name evidence="4" type="ORF">OT_ostta15g00840</name>
</gene>
<dbReference type="AlphaFoldDB" id="A0A096PAU1"/>
<proteinExistence type="predicted"/>
<dbReference type="InterPro" id="IPR044977">
    <property type="entry name" value="RLT1-3"/>
</dbReference>
<dbReference type="InterPro" id="IPR007759">
    <property type="entry name" value="Asxl_HARE-HTH"/>
</dbReference>
<keyword evidence="4" id="KW-0240">DNA-directed RNA polymerase</keyword>
<dbReference type="KEGG" id="ota:OT_ostta15g00840"/>
<protein>
    <submittedName>
        <fullName evidence="4">DNA-directed RNA polymerase delta subunit/Asxl</fullName>
    </submittedName>
</protein>